<organism evidence="2 3">
    <name type="scientific">Pseudosulfitobacter koreensis</name>
    <dbReference type="NCBI Taxonomy" id="2968472"/>
    <lineage>
        <taxon>Bacteria</taxon>
        <taxon>Pseudomonadati</taxon>
        <taxon>Pseudomonadota</taxon>
        <taxon>Alphaproteobacteria</taxon>
        <taxon>Rhodobacterales</taxon>
        <taxon>Roseobacteraceae</taxon>
        <taxon>Pseudosulfitobacter</taxon>
    </lineage>
</organism>
<protein>
    <recommendedName>
        <fullName evidence="4">PH domain-containing protein</fullName>
    </recommendedName>
</protein>
<keyword evidence="1" id="KW-1133">Transmembrane helix</keyword>
<dbReference type="RefSeq" id="WP_258294105.1">
    <property type="nucleotide sequence ID" value="NZ_JANKJG010000004.1"/>
</dbReference>
<evidence type="ECO:0000313" key="3">
    <source>
        <dbReference type="Proteomes" id="UP001165396"/>
    </source>
</evidence>
<keyword evidence="1" id="KW-0472">Membrane</keyword>
<name>A0ABT1YZT9_9RHOB</name>
<evidence type="ECO:0000256" key="1">
    <source>
        <dbReference type="SAM" id="Phobius"/>
    </source>
</evidence>
<gene>
    <name evidence="2" type="ORF">NTA49_07670</name>
</gene>
<feature type="transmembrane region" description="Helical" evidence="1">
    <location>
        <begin position="12"/>
        <end position="31"/>
    </location>
</feature>
<proteinExistence type="predicted"/>
<reference evidence="2" key="1">
    <citation type="submission" date="2022-07" db="EMBL/GenBank/DDBJ databases">
        <title>Pseudosulfitobacter sp. strain AP-MA-4, whole genome sequence.</title>
        <authorList>
            <person name="Jiang Y."/>
        </authorList>
    </citation>
    <scope>NUCLEOTIDE SEQUENCE</scope>
    <source>
        <strain evidence="2">AP-MA-4</strain>
    </source>
</reference>
<dbReference type="EMBL" id="JANKJG010000004">
    <property type="protein sequence ID" value="MCR8826411.1"/>
    <property type="molecule type" value="Genomic_DNA"/>
</dbReference>
<accession>A0ABT1YZT9</accession>
<sequence length="143" mass="15642">MTDYTHTRSGRRPATLITLAAVWLVLALALVMLDASLWIVGLGALATLPALYDLVTARVSSLRLSDTDLSWQSGRRADSIALRELEAVRLDTRLDLSIKATLTLRGGTKQRLPLDVVPPAQEFDDALSARGIKVERHHFSLVG</sequence>
<comment type="caution">
    <text evidence="2">The sequence shown here is derived from an EMBL/GenBank/DDBJ whole genome shotgun (WGS) entry which is preliminary data.</text>
</comment>
<dbReference type="Proteomes" id="UP001165396">
    <property type="component" value="Unassembled WGS sequence"/>
</dbReference>
<evidence type="ECO:0000313" key="2">
    <source>
        <dbReference type="EMBL" id="MCR8826411.1"/>
    </source>
</evidence>
<evidence type="ECO:0008006" key="4">
    <source>
        <dbReference type="Google" id="ProtNLM"/>
    </source>
</evidence>
<keyword evidence="1" id="KW-0812">Transmembrane</keyword>
<keyword evidence="3" id="KW-1185">Reference proteome</keyword>